<keyword evidence="1" id="KW-0472">Membrane</keyword>
<gene>
    <name evidence="3" type="ORF">GGR48_001895</name>
</gene>
<sequence>MTALPRPFRFAVADMGDDAGTARRGMVRLDRQDWWALALYALAFAAAHRVSHLWSGSGFYSLWFPAAGLRLALMWRMGARLTPWIAVVEVLDNVVLGFVSLDRAGGVMTIWGIIRPVFAYGLTVAGIRWLAGRRHGTLLSAPMPFGLAATLAPLAGAALAVPQALYNPELTGVTNMREVIVSLSAFVVGDLLGTLFVAPPLLWLADLAQGRGRQRRPAPSLAVLAEALGVLALGLGLSRLLTAGGLGVQPAPVLVAVAWIGLRFGRAAAWGALLIIVLIVLPDTAGAMATPERLQYHLALATIVVAGYLAGSFADAQASARATLERRDRLLFQAERLKTLRAMSVAVIHEASQPLSTLAIEARHLRHLTADLGGDLGGEIAQSAALIDRKADHLATMIRRLRRFGGHAADRPQPVAIAALIDMVAPLARAEARDAGVALEIAPATPDAFVLAQEVELAQAVMNLVRNAVQAARDLSPAPPVTLSADVAQDRAILSVTNRAAASHAPKDGGMGVGTFIARAIVEAHGGTLSRTRLADGMVLATLSLPLVEPR</sequence>
<keyword evidence="1" id="KW-1133">Transmembrane helix</keyword>
<protein>
    <submittedName>
        <fullName evidence="3">Signal transduction histidine kinase</fullName>
    </submittedName>
</protein>
<dbReference type="Gene3D" id="3.30.565.10">
    <property type="entry name" value="Histidine kinase-like ATPase, C-terminal domain"/>
    <property type="match status" value="1"/>
</dbReference>
<dbReference type="AlphaFoldDB" id="A0A7W6AC29"/>
<dbReference type="Proteomes" id="UP000538670">
    <property type="component" value="Unassembled WGS sequence"/>
</dbReference>
<reference evidence="3 4" key="1">
    <citation type="submission" date="2020-08" db="EMBL/GenBank/DDBJ databases">
        <title>Genomic Encyclopedia of Type Strains, Phase IV (KMG-IV): sequencing the most valuable type-strain genomes for metagenomic binning, comparative biology and taxonomic classification.</title>
        <authorList>
            <person name="Goeker M."/>
        </authorList>
    </citation>
    <scope>NUCLEOTIDE SEQUENCE [LARGE SCALE GENOMIC DNA]</scope>
    <source>
        <strain evidence="3 4">DSM 19512</strain>
    </source>
</reference>
<dbReference type="RefSeq" id="WP_240456082.1">
    <property type="nucleotide sequence ID" value="NZ_JACIDH010000006.1"/>
</dbReference>
<dbReference type="GO" id="GO:0016301">
    <property type="term" value="F:kinase activity"/>
    <property type="evidence" value="ECO:0007669"/>
    <property type="project" value="UniProtKB-KW"/>
</dbReference>
<proteinExistence type="predicted"/>
<evidence type="ECO:0000313" key="4">
    <source>
        <dbReference type="Proteomes" id="UP000538670"/>
    </source>
</evidence>
<feature type="transmembrane region" description="Helical" evidence="1">
    <location>
        <begin position="181"/>
        <end position="205"/>
    </location>
</feature>
<feature type="transmembrane region" description="Helical" evidence="1">
    <location>
        <begin position="269"/>
        <end position="290"/>
    </location>
</feature>
<keyword evidence="3" id="KW-0808">Transferase</keyword>
<organism evidence="3 4">
    <name type="scientific">Sphingomonas pseudosanguinis</name>
    <dbReference type="NCBI Taxonomy" id="413712"/>
    <lineage>
        <taxon>Bacteria</taxon>
        <taxon>Pseudomonadati</taxon>
        <taxon>Pseudomonadota</taxon>
        <taxon>Alphaproteobacteria</taxon>
        <taxon>Sphingomonadales</taxon>
        <taxon>Sphingomonadaceae</taxon>
        <taxon>Sphingomonas</taxon>
    </lineage>
</organism>
<accession>A0A7W6AC29</accession>
<comment type="caution">
    <text evidence="3">The sequence shown here is derived from an EMBL/GenBank/DDBJ whole genome shotgun (WGS) entry which is preliminary data.</text>
</comment>
<dbReference type="PROSITE" id="PS50109">
    <property type="entry name" value="HIS_KIN"/>
    <property type="match status" value="1"/>
</dbReference>
<evidence type="ECO:0000256" key="1">
    <source>
        <dbReference type="SAM" id="Phobius"/>
    </source>
</evidence>
<keyword evidence="3" id="KW-0418">Kinase</keyword>
<dbReference type="PANTHER" id="PTHR43065:SF42">
    <property type="entry name" value="TWO-COMPONENT SENSOR PPRA"/>
    <property type="match status" value="1"/>
</dbReference>
<evidence type="ECO:0000313" key="3">
    <source>
        <dbReference type="EMBL" id="MBB3879468.1"/>
    </source>
</evidence>
<feature type="transmembrane region" description="Helical" evidence="1">
    <location>
        <begin position="113"/>
        <end position="131"/>
    </location>
</feature>
<feature type="transmembrane region" description="Helical" evidence="1">
    <location>
        <begin position="296"/>
        <end position="316"/>
    </location>
</feature>
<feature type="transmembrane region" description="Helical" evidence="1">
    <location>
        <begin position="217"/>
        <end position="237"/>
    </location>
</feature>
<name>A0A7W6AC29_9SPHN</name>
<dbReference type="PANTHER" id="PTHR43065">
    <property type="entry name" value="SENSOR HISTIDINE KINASE"/>
    <property type="match status" value="1"/>
</dbReference>
<feature type="transmembrane region" description="Helical" evidence="1">
    <location>
        <begin position="143"/>
        <end position="161"/>
    </location>
</feature>
<feature type="transmembrane region" description="Helical" evidence="1">
    <location>
        <begin position="34"/>
        <end position="51"/>
    </location>
</feature>
<dbReference type="Pfam" id="PF02518">
    <property type="entry name" value="HATPase_c"/>
    <property type="match status" value="1"/>
</dbReference>
<feature type="domain" description="Histidine kinase" evidence="2">
    <location>
        <begin position="346"/>
        <end position="549"/>
    </location>
</feature>
<dbReference type="InterPro" id="IPR005467">
    <property type="entry name" value="His_kinase_dom"/>
</dbReference>
<keyword evidence="1" id="KW-0812">Transmembrane</keyword>
<keyword evidence="4" id="KW-1185">Reference proteome</keyword>
<dbReference type="SUPFAM" id="SSF55874">
    <property type="entry name" value="ATPase domain of HSP90 chaperone/DNA topoisomerase II/histidine kinase"/>
    <property type="match status" value="1"/>
</dbReference>
<dbReference type="InterPro" id="IPR003594">
    <property type="entry name" value="HATPase_dom"/>
</dbReference>
<dbReference type="InterPro" id="IPR036890">
    <property type="entry name" value="HATPase_C_sf"/>
</dbReference>
<dbReference type="SMART" id="SM00387">
    <property type="entry name" value="HATPase_c"/>
    <property type="match status" value="1"/>
</dbReference>
<dbReference type="EMBL" id="JACIDH010000006">
    <property type="protein sequence ID" value="MBB3879468.1"/>
    <property type="molecule type" value="Genomic_DNA"/>
</dbReference>
<evidence type="ECO:0000259" key="2">
    <source>
        <dbReference type="PROSITE" id="PS50109"/>
    </source>
</evidence>
<dbReference type="Gene3D" id="1.10.287.130">
    <property type="match status" value="1"/>
</dbReference>